<reference evidence="7 8" key="1">
    <citation type="submission" date="2024-09" db="EMBL/GenBank/DDBJ databases">
        <authorList>
            <person name="Sun Q."/>
            <person name="Mori K."/>
        </authorList>
    </citation>
    <scope>NUCLEOTIDE SEQUENCE [LARGE SCALE GENOMIC DNA]</scope>
    <source>
        <strain evidence="7 8">CECT 9424</strain>
    </source>
</reference>
<evidence type="ECO:0000313" key="8">
    <source>
        <dbReference type="Proteomes" id="UP001589670"/>
    </source>
</evidence>
<proteinExistence type="predicted"/>
<evidence type="ECO:0000313" key="7">
    <source>
        <dbReference type="EMBL" id="MFB9149583.1"/>
    </source>
</evidence>
<feature type="domain" description="Glycosyltransferase 2-like" evidence="6">
    <location>
        <begin position="6"/>
        <end position="111"/>
    </location>
</feature>
<dbReference type="PANTHER" id="PTHR43646:SF2">
    <property type="entry name" value="GLYCOSYLTRANSFERASE 2-LIKE DOMAIN-CONTAINING PROTEIN"/>
    <property type="match status" value="1"/>
</dbReference>
<gene>
    <name evidence="7" type="ORF">ACFFU4_07440</name>
</gene>
<protein>
    <submittedName>
        <fullName evidence="7">TIGR04283 family arsenosugar biosynthesis glycosyltransferase</fullName>
    </submittedName>
</protein>
<dbReference type="InterPro" id="IPR001173">
    <property type="entry name" value="Glyco_trans_2-like"/>
</dbReference>
<comment type="caution">
    <text evidence="7">The sequence shown here is derived from an EMBL/GenBank/DDBJ whole genome shotgun (WGS) entry which is preliminary data.</text>
</comment>
<evidence type="ECO:0000256" key="3">
    <source>
        <dbReference type="ARBA" id="ARBA00022676"/>
    </source>
</evidence>
<dbReference type="InterPro" id="IPR029044">
    <property type="entry name" value="Nucleotide-diphossugar_trans"/>
</dbReference>
<evidence type="ECO:0000256" key="2">
    <source>
        <dbReference type="ARBA" id="ARBA00022475"/>
    </source>
</evidence>
<keyword evidence="8" id="KW-1185">Reference proteome</keyword>
<keyword evidence="5" id="KW-0472">Membrane</keyword>
<evidence type="ECO:0000256" key="5">
    <source>
        <dbReference type="ARBA" id="ARBA00023136"/>
    </source>
</evidence>
<keyword evidence="3" id="KW-0328">Glycosyltransferase</keyword>
<dbReference type="SUPFAM" id="SSF53448">
    <property type="entry name" value="Nucleotide-diphospho-sugar transferases"/>
    <property type="match status" value="1"/>
</dbReference>
<dbReference type="CDD" id="cd02522">
    <property type="entry name" value="GT_2_like_a"/>
    <property type="match status" value="1"/>
</dbReference>
<dbReference type="Proteomes" id="UP001589670">
    <property type="component" value="Unassembled WGS sequence"/>
</dbReference>
<evidence type="ECO:0000259" key="6">
    <source>
        <dbReference type="Pfam" id="PF00535"/>
    </source>
</evidence>
<dbReference type="Pfam" id="PF00535">
    <property type="entry name" value="Glycos_transf_2"/>
    <property type="match status" value="1"/>
</dbReference>
<dbReference type="EMBL" id="JBHMEC010000011">
    <property type="protein sequence ID" value="MFB9149583.1"/>
    <property type="molecule type" value="Genomic_DNA"/>
</dbReference>
<sequence>MRAGLSVIIPTLDAGHELPACFAALFEGVQAGLIREVIVSDGGSRDATREIAEETGAVIVTGPPSRGAQLRRGVVVAGGAWLLVLHADTQLPEGWAEVVRARMETGGAAAFRLRFDADGAVPRFVAGWANLRTAVFGLPYGDQALLVSRRDYDAAGGYPDIPLMEDVALARALGGRIALLPLAVTTSAARYRGEGWLWRGARNLWLLVRYLCGADPARLAARYRRHG</sequence>
<comment type="subcellular location">
    <subcellularLocation>
        <location evidence="1">Cell membrane</location>
    </subcellularLocation>
</comment>
<organism evidence="7 8">
    <name type="scientific">Roseovarius ramblicola</name>
    <dbReference type="NCBI Taxonomy" id="2022336"/>
    <lineage>
        <taxon>Bacteria</taxon>
        <taxon>Pseudomonadati</taxon>
        <taxon>Pseudomonadota</taxon>
        <taxon>Alphaproteobacteria</taxon>
        <taxon>Rhodobacterales</taxon>
        <taxon>Roseobacteraceae</taxon>
        <taxon>Roseovarius</taxon>
    </lineage>
</organism>
<evidence type="ECO:0000256" key="4">
    <source>
        <dbReference type="ARBA" id="ARBA00022679"/>
    </source>
</evidence>
<dbReference type="Gene3D" id="3.90.550.10">
    <property type="entry name" value="Spore Coat Polysaccharide Biosynthesis Protein SpsA, Chain A"/>
    <property type="match status" value="1"/>
</dbReference>
<dbReference type="RefSeq" id="WP_377068637.1">
    <property type="nucleotide sequence ID" value="NZ_JBHMEC010000011.1"/>
</dbReference>
<name>A0ABV5HYV2_9RHOB</name>
<accession>A0ABV5HYV2</accession>
<evidence type="ECO:0000256" key="1">
    <source>
        <dbReference type="ARBA" id="ARBA00004236"/>
    </source>
</evidence>
<keyword evidence="4" id="KW-0808">Transferase</keyword>
<dbReference type="NCBIfam" id="TIGR04283">
    <property type="entry name" value="glyco_like_mftF"/>
    <property type="match status" value="1"/>
</dbReference>
<dbReference type="PANTHER" id="PTHR43646">
    <property type="entry name" value="GLYCOSYLTRANSFERASE"/>
    <property type="match status" value="1"/>
</dbReference>
<keyword evidence="2" id="KW-1003">Cell membrane</keyword>
<dbReference type="InterPro" id="IPR026461">
    <property type="entry name" value="Trfase_2_rSAM/seldom_assoc"/>
</dbReference>